<comment type="subcellular location">
    <subcellularLocation>
        <location evidence="1">Cell membrane</location>
        <topology evidence="1">Peripheral membrane protein</topology>
        <orientation evidence="1">Cytoplasmic side</orientation>
    </subcellularLocation>
</comment>
<proteinExistence type="inferred from homology"/>
<organism evidence="2 3">
    <name type="scientific">Halioglobus maricola</name>
    <dbReference type="NCBI Taxonomy" id="2601894"/>
    <lineage>
        <taxon>Bacteria</taxon>
        <taxon>Pseudomonadati</taxon>
        <taxon>Pseudomonadota</taxon>
        <taxon>Gammaproteobacteria</taxon>
        <taxon>Cellvibrionales</taxon>
        <taxon>Halieaceae</taxon>
        <taxon>Halioglobus</taxon>
    </lineage>
</organism>
<dbReference type="AlphaFoldDB" id="A0A5P9NQC2"/>
<keyword evidence="1" id="KW-0472">Membrane</keyword>
<dbReference type="InterPro" id="IPR002696">
    <property type="entry name" value="Membr_insert_effic_factor_YidD"/>
</dbReference>
<dbReference type="Pfam" id="PF01809">
    <property type="entry name" value="YidD"/>
    <property type="match status" value="1"/>
</dbReference>
<dbReference type="SMART" id="SM01234">
    <property type="entry name" value="Haemolytic"/>
    <property type="match status" value="1"/>
</dbReference>
<sequence length="83" mass="9459">MRRLFIQIISCYKLLISPFLGNHCRFYPTCSSYAQEAIAEYGVIKGSYLAIRRLGKCHPWHEGGIDPVPARDSKHSPTCQHSH</sequence>
<dbReference type="GO" id="GO:0005886">
    <property type="term" value="C:plasma membrane"/>
    <property type="evidence" value="ECO:0007669"/>
    <property type="project" value="UniProtKB-SubCell"/>
</dbReference>
<dbReference type="Proteomes" id="UP000326287">
    <property type="component" value="Chromosome"/>
</dbReference>
<protein>
    <recommendedName>
        <fullName evidence="1">Putative membrane protein insertion efficiency factor</fullName>
    </recommendedName>
</protein>
<accession>A0A5P9NQC2</accession>
<evidence type="ECO:0000256" key="1">
    <source>
        <dbReference type="HAMAP-Rule" id="MF_00386"/>
    </source>
</evidence>
<gene>
    <name evidence="2" type="primary">yidD</name>
    <name evidence="2" type="ORF">EY643_19515</name>
</gene>
<comment type="function">
    <text evidence="1">Could be involved in insertion of integral membrane proteins into the membrane.</text>
</comment>
<keyword evidence="1" id="KW-1003">Cell membrane</keyword>
<evidence type="ECO:0000313" key="3">
    <source>
        <dbReference type="Proteomes" id="UP000326287"/>
    </source>
</evidence>
<dbReference type="KEGG" id="halc:EY643_19515"/>
<dbReference type="OrthoDB" id="9801753at2"/>
<evidence type="ECO:0000313" key="2">
    <source>
        <dbReference type="EMBL" id="QFU77686.1"/>
    </source>
</evidence>
<reference evidence="2 3" key="1">
    <citation type="submission" date="2019-02" db="EMBL/GenBank/DDBJ databases">
        <authorList>
            <person name="Li S.-H."/>
        </authorList>
    </citation>
    <scope>NUCLEOTIDE SEQUENCE [LARGE SCALE GENOMIC DNA]</scope>
    <source>
        <strain evidence="2 3">IMCC14385</strain>
    </source>
</reference>
<name>A0A5P9NQC2_9GAMM</name>
<dbReference type="PANTHER" id="PTHR33383:SF1">
    <property type="entry name" value="MEMBRANE PROTEIN INSERTION EFFICIENCY FACTOR-RELATED"/>
    <property type="match status" value="1"/>
</dbReference>
<dbReference type="NCBIfam" id="TIGR00278">
    <property type="entry name" value="membrane protein insertion efficiency factor YidD"/>
    <property type="match status" value="1"/>
</dbReference>
<dbReference type="EMBL" id="CP036422">
    <property type="protein sequence ID" value="QFU77686.1"/>
    <property type="molecule type" value="Genomic_DNA"/>
</dbReference>
<dbReference type="HAMAP" id="MF_00386">
    <property type="entry name" value="UPF0161_YidD"/>
    <property type="match status" value="1"/>
</dbReference>
<keyword evidence="3" id="KW-1185">Reference proteome</keyword>
<dbReference type="PANTHER" id="PTHR33383">
    <property type="entry name" value="MEMBRANE PROTEIN INSERTION EFFICIENCY FACTOR-RELATED"/>
    <property type="match status" value="1"/>
</dbReference>
<comment type="similarity">
    <text evidence="1">Belongs to the UPF0161 family.</text>
</comment>